<gene>
    <name evidence="2" type="ORF">BI344_08825</name>
    <name evidence="1" type="ORF">BI347_21220</name>
</gene>
<evidence type="ECO:0000313" key="1">
    <source>
        <dbReference type="EMBL" id="OHX10314.1"/>
    </source>
</evidence>
<keyword evidence="4" id="KW-1185">Reference proteome</keyword>
<accession>A0A1S1WTK3</accession>
<protein>
    <submittedName>
        <fullName evidence="1">Uncharacterized protein</fullName>
    </submittedName>
</protein>
<dbReference type="Proteomes" id="UP000180088">
    <property type="component" value="Unassembled WGS sequence"/>
</dbReference>
<evidence type="ECO:0000313" key="3">
    <source>
        <dbReference type="Proteomes" id="UP000180088"/>
    </source>
</evidence>
<organism evidence="1 3">
    <name type="scientific">Chromobacterium sphagni</name>
    <dbReference type="NCBI Taxonomy" id="1903179"/>
    <lineage>
        <taxon>Bacteria</taxon>
        <taxon>Pseudomonadati</taxon>
        <taxon>Pseudomonadota</taxon>
        <taxon>Betaproteobacteria</taxon>
        <taxon>Neisseriales</taxon>
        <taxon>Chromobacteriaceae</taxon>
        <taxon>Chromobacterium</taxon>
    </lineage>
</organism>
<evidence type="ECO:0000313" key="2">
    <source>
        <dbReference type="EMBL" id="OHX19725.1"/>
    </source>
</evidence>
<dbReference type="RefSeq" id="WP_071113319.1">
    <property type="nucleotide sequence ID" value="NZ_MKCS01000004.1"/>
</dbReference>
<name>A0A1S1WTK3_9NEIS</name>
<proteinExistence type="predicted"/>
<dbReference type="AlphaFoldDB" id="A0A1S1WTK3"/>
<dbReference type="EMBL" id="MKCS01000004">
    <property type="protein sequence ID" value="OHX10314.1"/>
    <property type="molecule type" value="Genomic_DNA"/>
</dbReference>
<reference evidence="3 4" key="1">
    <citation type="submission" date="2016-09" db="EMBL/GenBank/DDBJ databases">
        <title>Chromobacterium muskegensis sp. nov., an insecticidal bacterium isolated from Sphagnum bogs.</title>
        <authorList>
            <person name="Sparks M.E."/>
            <person name="Blackburn M.B."/>
            <person name="Gundersen-Rindal D.E."/>
            <person name="Mitchell A."/>
            <person name="Farrar R."/>
            <person name="Kuhar D."/>
        </authorList>
    </citation>
    <scope>NUCLEOTIDE SEQUENCE [LARGE SCALE GENOMIC DNA]</scope>
    <source>
        <strain evidence="2 4">14B-1</strain>
        <strain evidence="1 3">37-2</strain>
    </source>
</reference>
<dbReference type="EMBL" id="MKCT01000028">
    <property type="protein sequence ID" value="OHX19725.1"/>
    <property type="molecule type" value="Genomic_DNA"/>
</dbReference>
<comment type="caution">
    <text evidence="1">The sequence shown here is derived from an EMBL/GenBank/DDBJ whole genome shotgun (WGS) entry which is preliminary data.</text>
</comment>
<dbReference type="Proteomes" id="UP000180280">
    <property type="component" value="Unassembled WGS sequence"/>
</dbReference>
<sequence length="268" mass="29460">MGIVTTTEQLGRIVQEHRAYTHPIFQHWSHAAPNAEECAALLHQILTLCAATRPGQAFPTALEAIGLVRQAQLMDEIALSRQGNGAELARMAGHIVNRSGMHAKFADIEDQQQLEAGLRDASNRLLGDQPGYEHATGLMQQTRRAMAAFQRRARSDFDSSMRNLGTAFALEIIFNRSLIPGAKQALVDAGHYGVKLDDPEMRYLRNHWKEGGGESRDEHCAREALAATLTATTAPLILEGMLDFLDSLAELWDALDQSLLHSRASNTA</sequence>
<evidence type="ECO:0000313" key="4">
    <source>
        <dbReference type="Proteomes" id="UP000180280"/>
    </source>
</evidence>